<dbReference type="CDD" id="cd07812">
    <property type="entry name" value="SRPBCC"/>
    <property type="match status" value="1"/>
</dbReference>
<dbReference type="Gene3D" id="3.30.530.20">
    <property type="match status" value="1"/>
</dbReference>
<name>A0ABR4YV79_9MYCO</name>
<dbReference type="Proteomes" id="UP000031004">
    <property type="component" value="Unassembled WGS sequence"/>
</dbReference>
<dbReference type="InterPro" id="IPR019587">
    <property type="entry name" value="Polyketide_cyclase/dehydratase"/>
</dbReference>
<gene>
    <name evidence="1" type="ORF">QQ44_10190</name>
</gene>
<keyword evidence="2" id="KW-1185">Reference proteome</keyword>
<accession>A0ABR4YV79</accession>
<dbReference type="RefSeq" id="WP_039319138.1">
    <property type="nucleotide sequence ID" value="NZ_JTLZ01000005.1"/>
</dbReference>
<evidence type="ECO:0000313" key="2">
    <source>
        <dbReference type="Proteomes" id="UP000031004"/>
    </source>
</evidence>
<evidence type="ECO:0000313" key="1">
    <source>
        <dbReference type="EMBL" id="KHO26127.1"/>
    </source>
</evidence>
<protein>
    <recommendedName>
        <fullName evidence="3">SRPBCC family protein</fullName>
    </recommendedName>
</protein>
<sequence>MAKIELSRELSLAPDEAWAHASNLAELGDWLSMHQGWRSEVPGELTAGTTLVGVAGAKGMRNRVTWTVRKIEPPKLLEISGDGVGGTKYALKLTIAPAASGSKFTLRVDLGGRPLFGPIGATAARAVKGNIEGSIKRFETLYS</sequence>
<comment type="caution">
    <text evidence="1">The sequence shown here is derived from an EMBL/GenBank/DDBJ whole genome shotgun (WGS) entry which is preliminary data.</text>
</comment>
<dbReference type="InterPro" id="IPR023393">
    <property type="entry name" value="START-like_dom_sf"/>
</dbReference>
<reference evidence="1 2" key="1">
    <citation type="submission" date="2014-11" db="EMBL/GenBank/DDBJ databases">
        <title>Mycobacterium setense Manresensis Genome.</title>
        <authorList>
            <person name="Rech G."/>
            <person name="Sumoy L."/>
        </authorList>
    </citation>
    <scope>NUCLEOTIDE SEQUENCE [LARGE SCALE GENOMIC DNA]</scope>
    <source>
        <strain evidence="1 2">Manresensis</strain>
    </source>
</reference>
<dbReference type="EMBL" id="JTLZ01000005">
    <property type="protein sequence ID" value="KHO26127.1"/>
    <property type="molecule type" value="Genomic_DNA"/>
</dbReference>
<organism evidence="1 2">
    <name type="scientific">Mycolicibacterium setense</name>
    <dbReference type="NCBI Taxonomy" id="431269"/>
    <lineage>
        <taxon>Bacteria</taxon>
        <taxon>Bacillati</taxon>
        <taxon>Actinomycetota</taxon>
        <taxon>Actinomycetes</taxon>
        <taxon>Mycobacteriales</taxon>
        <taxon>Mycobacteriaceae</taxon>
        <taxon>Mycolicibacterium</taxon>
    </lineage>
</organism>
<dbReference type="Pfam" id="PF10604">
    <property type="entry name" value="Polyketide_cyc2"/>
    <property type="match status" value="1"/>
</dbReference>
<proteinExistence type="predicted"/>
<evidence type="ECO:0008006" key="3">
    <source>
        <dbReference type="Google" id="ProtNLM"/>
    </source>
</evidence>
<dbReference type="SUPFAM" id="SSF55961">
    <property type="entry name" value="Bet v1-like"/>
    <property type="match status" value="1"/>
</dbReference>